<accession>A0A0P0WGA2</accession>
<dbReference type="Proteomes" id="UP000059680">
    <property type="component" value="Chromosome 4"/>
</dbReference>
<proteinExistence type="predicted"/>
<feature type="region of interest" description="Disordered" evidence="1">
    <location>
        <begin position="40"/>
        <end position="68"/>
    </location>
</feature>
<dbReference type="PaxDb" id="39947-A0A0P0WGA2"/>
<dbReference type="InParanoid" id="A0A0P0WGA2"/>
<organism evidence="2 3">
    <name type="scientific">Oryza sativa subsp. japonica</name>
    <name type="common">Rice</name>
    <dbReference type="NCBI Taxonomy" id="39947"/>
    <lineage>
        <taxon>Eukaryota</taxon>
        <taxon>Viridiplantae</taxon>
        <taxon>Streptophyta</taxon>
        <taxon>Embryophyta</taxon>
        <taxon>Tracheophyta</taxon>
        <taxon>Spermatophyta</taxon>
        <taxon>Magnoliopsida</taxon>
        <taxon>Liliopsida</taxon>
        <taxon>Poales</taxon>
        <taxon>Poaceae</taxon>
        <taxon>BOP clade</taxon>
        <taxon>Oryzoideae</taxon>
        <taxon>Oryzeae</taxon>
        <taxon>Oryzinae</taxon>
        <taxon>Oryza</taxon>
        <taxon>Oryza sativa</taxon>
    </lineage>
</organism>
<dbReference type="EMBL" id="AP014960">
    <property type="protein sequence ID" value="BAS91494.1"/>
    <property type="molecule type" value="Genomic_DNA"/>
</dbReference>
<evidence type="ECO:0000313" key="3">
    <source>
        <dbReference type="Proteomes" id="UP000059680"/>
    </source>
</evidence>
<reference evidence="3" key="1">
    <citation type="journal article" date="2005" name="Nature">
        <title>The map-based sequence of the rice genome.</title>
        <authorList>
            <consortium name="International rice genome sequencing project (IRGSP)"/>
            <person name="Matsumoto T."/>
            <person name="Wu J."/>
            <person name="Kanamori H."/>
            <person name="Katayose Y."/>
            <person name="Fujisawa M."/>
            <person name="Namiki N."/>
            <person name="Mizuno H."/>
            <person name="Yamamoto K."/>
            <person name="Antonio B.A."/>
            <person name="Baba T."/>
            <person name="Sakata K."/>
            <person name="Nagamura Y."/>
            <person name="Aoki H."/>
            <person name="Arikawa K."/>
            <person name="Arita K."/>
            <person name="Bito T."/>
            <person name="Chiden Y."/>
            <person name="Fujitsuka N."/>
            <person name="Fukunaka R."/>
            <person name="Hamada M."/>
            <person name="Harada C."/>
            <person name="Hayashi A."/>
            <person name="Hijishita S."/>
            <person name="Honda M."/>
            <person name="Hosokawa S."/>
            <person name="Ichikawa Y."/>
            <person name="Idonuma A."/>
            <person name="Iijima M."/>
            <person name="Ikeda M."/>
            <person name="Ikeno M."/>
            <person name="Ito K."/>
            <person name="Ito S."/>
            <person name="Ito T."/>
            <person name="Ito Y."/>
            <person name="Ito Y."/>
            <person name="Iwabuchi A."/>
            <person name="Kamiya K."/>
            <person name="Karasawa W."/>
            <person name="Kurita K."/>
            <person name="Katagiri S."/>
            <person name="Kikuta A."/>
            <person name="Kobayashi H."/>
            <person name="Kobayashi N."/>
            <person name="Machita K."/>
            <person name="Maehara T."/>
            <person name="Masukawa M."/>
            <person name="Mizubayashi T."/>
            <person name="Mukai Y."/>
            <person name="Nagasaki H."/>
            <person name="Nagata Y."/>
            <person name="Naito S."/>
            <person name="Nakashima M."/>
            <person name="Nakama Y."/>
            <person name="Nakamichi Y."/>
            <person name="Nakamura M."/>
            <person name="Meguro A."/>
            <person name="Negishi M."/>
            <person name="Ohta I."/>
            <person name="Ohta T."/>
            <person name="Okamoto M."/>
            <person name="Ono N."/>
            <person name="Saji S."/>
            <person name="Sakaguchi M."/>
            <person name="Sakai K."/>
            <person name="Shibata M."/>
            <person name="Shimokawa T."/>
            <person name="Song J."/>
            <person name="Takazaki Y."/>
            <person name="Terasawa K."/>
            <person name="Tsugane M."/>
            <person name="Tsuji K."/>
            <person name="Ueda S."/>
            <person name="Waki K."/>
            <person name="Yamagata H."/>
            <person name="Yamamoto M."/>
            <person name="Yamamoto S."/>
            <person name="Yamane H."/>
            <person name="Yoshiki S."/>
            <person name="Yoshihara R."/>
            <person name="Yukawa K."/>
            <person name="Zhong H."/>
            <person name="Yano M."/>
            <person name="Yuan Q."/>
            <person name="Ouyang S."/>
            <person name="Liu J."/>
            <person name="Jones K.M."/>
            <person name="Gansberger K."/>
            <person name="Moffat K."/>
            <person name="Hill J."/>
            <person name="Bera J."/>
            <person name="Fadrosh D."/>
            <person name="Jin S."/>
            <person name="Johri S."/>
            <person name="Kim M."/>
            <person name="Overton L."/>
            <person name="Reardon M."/>
            <person name="Tsitrin T."/>
            <person name="Vuong H."/>
            <person name="Weaver B."/>
            <person name="Ciecko A."/>
            <person name="Tallon L."/>
            <person name="Jackson J."/>
            <person name="Pai G."/>
            <person name="Aken S.V."/>
            <person name="Utterback T."/>
            <person name="Reidmuller S."/>
            <person name="Feldblyum T."/>
            <person name="Hsiao J."/>
            <person name="Zismann V."/>
            <person name="Iobst S."/>
            <person name="de Vazeille A.R."/>
            <person name="Buell C.R."/>
            <person name="Ying K."/>
            <person name="Li Y."/>
            <person name="Lu T."/>
            <person name="Huang Y."/>
            <person name="Zhao Q."/>
            <person name="Feng Q."/>
            <person name="Zhang L."/>
            <person name="Zhu J."/>
            <person name="Weng Q."/>
            <person name="Mu J."/>
            <person name="Lu Y."/>
            <person name="Fan D."/>
            <person name="Liu Y."/>
            <person name="Guan J."/>
            <person name="Zhang Y."/>
            <person name="Yu S."/>
            <person name="Liu X."/>
            <person name="Zhang Y."/>
            <person name="Hong G."/>
            <person name="Han B."/>
            <person name="Choisne N."/>
            <person name="Demange N."/>
            <person name="Orjeda G."/>
            <person name="Samain S."/>
            <person name="Cattolico L."/>
            <person name="Pelletier E."/>
            <person name="Couloux A."/>
            <person name="Segurens B."/>
            <person name="Wincker P."/>
            <person name="D'Hont A."/>
            <person name="Scarpelli C."/>
            <person name="Weissenbach J."/>
            <person name="Salanoubat M."/>
            <person name="Quetier F."/>
            <person name="Yu Y."/>
            <person name="Kim H.R."/>
            <person name="Rambo T."/>
            <person name="Currie J."/>
            <person name="Collura K."/>
            <person name="Luo M."/>
            <person name="Yang T."/>
            <person name="Ammiraju J.S.S."/>
            <person name="Engler F."/>
            <person name="Soderlund C."/>
            <person name="Wing R.A."/>
            <person name="Palmer L.E."/>
            <person name="de la Bastide M."/>
            <person name="Spiegel L."/>
            <person name="Nascimento L."/>
            <person name="Zutavern T."/>
            <person name="O'Shaughnessy A."/>
            <person name="Dike S."/>
            <person name="Dedhia N."/>
            <person name="Preston R."/>
            <person name="Balija V."/>
            <person name="McCombie W.R."/>
            <person name="Chow T."/>
            <person name="Chen H."/>
            <person name="Chung M."/>
            <person name="Chen C."/>
            <person name="Shaw J."/>
            <person name="Wu H."/>
            <person name="Hsiao K."/>
            <person name="Chao Y."/>
            <person name="Chu M."/>
            <person name="Cheng C."/>
            <person name="Hour A."/>
            <person name="Lee P."/>
            <person name="Lin S."/>
            <person name="Lin Y."/>
            <person name="Liou J."/>
            <person name="Liu S."/>
            <person name="Hsing Y."/>
            <person name="Raghuvanshi S."/>
            <person name="Mohanty A."/>
            <person name="Bharti A.K."/>
            <person name="Gaur A."/>
            <person name="Gupta V."/>
            <person name="Kumar D."/>
            <person name="Ravi V."/>
            <person name="Vij S."/>
            <person name="Kapur A."/>
            <person name="Khurana P."/>
            <person name="Khurana P."/>
            <person name="Khurana J.P."/>
            <person name="Tyagi A.K."/>
            <person name="Gaikwad K."/>
            <person name="Singh A."/>
            <person name="Dalal V."/>
            <person name="Srivastava S."/>
            <person name="Dixit A."/>
            <person name="Pal A.K."/>
            <person name="Ghazi I.A."/>
            <person name="Yadav M."/>
            <person name="Pandit A."/>
            <person name="Bhargava A."/>
            <person name="Sureshbabu K."/>
            <person name="Batra K."/>
            <person name="Sharma T.R."/>
            <person name="Mohapatra T."/>
            <person name="Singh N.K."/>
            <person name="Messing J."/>
            <person name="Nelson A.B."/>
            <person name="Fuks G."/>
            <person name="Kavchok S."/>
            <person name="Keizer G."/>
            <person name="Linton E."/>
            <person name="Llaca V."/>
            <person name="Song R."/>
            <person name="Tanyolac B."/>
            <person name="Young S."/>
            <person name="Ho-Il K."/>
            <person name="Hahn J.H."/>
            <person name="Sangsakoo G."/>
            <person name="Vanavichit A."/>
            <person name="de Mattos Luiz.A.T."/>
            <person name="Zimmer P.D."/>
            <person name="Malone G."/>
            <person name="Dellagostin O."/>
            <person name="de Oliveira A.C."/>
            <person name="Bevan M."/>
            <person name="Bancroft I."/>
            <person name="Minx P."/>
            <person name="Cordum H."/>
            <person name="Wilson R."/>
            <person name="Cheng Z."/>
            <person name="Jin W."/>
            <person name="Jiang J."/>
            <person name="Leong S.A."/>
            <person name="Iwama H."/>
            <person name="Gojobori T."/>
            <person name="Itoh T."/>
            <person name="Niimura Y."/>
            <person name="Fujii Y."/>
            <person name="Habara T."/>
            <person name="Sakai H."/>
            <person name="Sato Y."/>
            <person name="Wilson G."/>
            <person name="Kumar K."/>
            <person name="McCouch S."/>
            <person name="Juretic N."/>
            <person name="Hoen D."/>
            <person name="Wright S."/>
            <person name="Bruskiewich R."/>
            <person name="Bureau T."/>
            <person name="Miyao A."/>
            <person name="Hirochika H."/>
            <person name="Nishikawa T."/>
            <person name="Kadowaki K."/>
            <person name="Sugiura M."/>
            <person name="Burr B."/>
            <person name="Sasaki T."/>
        </authorList>
    </citation>
    <scope>NUCLEOTIDE SEQUENCE [LARGE SCALE GENOMIC DNA]</scope>
    <source>
        <strain evidence="3">cv. Nipponbare</strain>
    </source>
</reference>
<evidence type="ECO:0000313" key="2">
    <source>
        <dbReference type="EMBL" id="BAS91494.1"/>
    </source>
</evidence>
<name>A0A0P0WGA2_ORYSJ</name>
<reference evidence="2 3" key="3">
    <citation type="journal article" date="2013" name="Rice">
        <title>Improvement of the Oryza sativa Nipponbare reference genome using next generation sequence and optical map data.</title>
        <authorList>
            <person name="Kawahara Y."/>
            <person name="de la Bastide M."/>
            <person name="Hamilton J.P."/>
            <person name="Kanamori H."/>
            <person name="McCombie W.R."/>
            <person name="Ouyang S."/>
            <person name="Schwartz D.C."/>
            <person name="Tanaka T."/>
            <person name="Wu J."/>
            <person name="Zhou S."/>
            <person name="Childs K.L."/>
            <person name="Davidson R.M."/>
            <person name="Lin H."/>
            <person name="Quesada-Ocampo L."/>
            <person name="Vaillancourt B."/>
            <person name="Sakai H."/>
            <person name="Lee S.S."/>
            <person name="Kim J."/>
            <person name="Numa H."/>
            <person name="Itoh T."/>
            <person name="Buell C.R."/>
            <person name="Matsumoto T."/>
        </authorList>
    </citation>
    <scope>NUCLEOTIDE SEQUENCE [LARGE SCALE GENOMIC DNA]</scope>
    <source>
        <strain evidence="3">cv. Nipponbare</strain>
    </source>
</reference>
<evidence type="ECO:0000256" key="1">
    <source>
        <dbReference type="SAM" id="MobiDB-lite"/>
    </source>
</evidence>
<keyword evidence="3" id="KW-1185">Reference proteome</keyword>
<reference evidence="2 3" key="2">
    <citation type="journal article" date="2013" name="Plant Cell Physiol.">
        <title>Rice Annotation Project Database (RAP-DB): an integrative and interactive database for rice genomics.</title>
        <authorList>
            <person name="Sakai H."/>
            <person name="Lee S.S."/>
            <person name="Tanaka T."/>
            <person name="Numa H."/>
            <person name="Kim J."/>
            <person name="Kawahara Y."/>
            <person name="Wakimoto H."/>
            <person name="Yang C.C."/>
            <person name="Iwamoto M."/>
            <person name="Abe T."/>
            <person name="Yamada Y."/>
            <person name="Muto A."/>
            <person name="Inokuchi H."/>
            <person name="Ikemura T."/>
            <person name="Matsumoto T."/>
            <person name="Sasaki T."/>
            <person name="Itoh T."/>
        </authorList>
    </citation>
    <scope>NUCLEOTIDE SEQUENCE [LARGE SCALE GENOMIC DNA]</scope>
    <source>
        <strain evidence="3">cv. Nipponbare</strain>
    </source>
</reference>
<dbReference type="AlphaFoldDB" id="A0A0P0WGA2"/>
<protein>
    <submittedName>
        <fullName evidence="2">Os04g0664732 protein</fullName>
    </submittedName>
</protein>
<sequence>MTGSKIYTKSGWEVAASLLSSSPPDLHTDKDVRQQRTAVAMRERGRGCREPLPANRREPPSSAPPFSPLAAALSRRACTRRAPLHRPLSTTAASLSHRNGCSSPATSPVGYQGGGLERNEKRGKTVNLIDTWALH</sequence>
<gene>
    <name evidence="2" type="ordered locus">Os04g0664732</name>
    <name evidence="2" type="ORF">OSNPB_040664732</name>
</gene>
<feature type="compositionally biased region" description="Basic and acidic residues" evidence="1">
    <location>
        <begin position="41"/>
        <end position="59"/>
    </location>
</feature>
<feature type="region of interest" description="Disordered" evidence="1">
    <location>
        <begin position="85"/>
        <end position="118"/>
    </location>
</feature>
<feature type="compositionally biased region" description="Polar residues" evidence="1">
    <location>
        <begin position="88"/>
        <end position="106"/>
    </location>
</feature>